<keyword evidence="2" id="KW-1185">Reference proteome</keyword>
<organism evidence="1 2">
    <name type="scientific">Colletotrichum nymphaeae SA-01</name>
    <dbReference type="NCBI Taxonomy" id="1460502"/>
    <lineage>
        <taxon>Eukaryota</taxon>
        <taxon>Fungi</taxon>
        <taxon>Dikarya</taxon>
        <taxon>Ascomycota</taxon>
        <taxon>Pezizomycotina</taxon>
        <taxon>Sordariomycetes</taxon>
        <taxon>Hypocreomycetidae</taxon>
        <taxon>Glomerellales</taxon>
        <taxon>Glomerellaceae</taxon>
        <taxon>Colletotrichum</taxon>
        <taxon>Colletotrichum acutatum species complex</taxon>
    </lineage>
</organism>
<protein>
    <recommendedName>
        <fullName evidence="3">NACHT-NTPase and P-loop NTPases N-terminal domain-containing protein</fullName>
    </recommendedName>
</protein>
<evidence type="ECO:0000313" key="1">
    <source>
        <dbReference type="EMBL" id="KXH50218.1"/>
    </source>
</evidence>
<comment type="caution">
    <text evidence="1">The sequence shown here is derived from an EMBL/GenBank/DDBJ whole genome shotgun (WGS) entry which is preliminary data.</text>
</comment>
<proteinExistence type="predicted"/>
<dbReference type="EMBL" id="JEMN01001056">
    <property type="protein sequence ID" value="KXH50218.1"/>
    <property type="molecule type" value="Genomic_DNA"/>
</dbReference>
<accession>A0A135TPW8</accession>
<evidence type="ECO:0000313" key="2">
    <source>
        <dbReference type="Proteomes" id="UP000070054"/>
    </source>
</evidence>
<gene>
    <name evidence="1" type="ORF">CNYM01_13588</name>
</gene>
<dbReference type="AlphaFoldDB" id="A0A135TPW8"/>
<reference evidence="1 2" key="1">
    <citation type="submission" date="2014-02" db="EMBL/GenBank/DDBJ databases">
        <title>The genome sequence of Colletotrichum nymphaeae SA-01.</title>
        <authorList>
            <person name="Baroncelli R."/>
            <person name="Thon M.R."/>
        </authorList>
    </citation>
    <scope>NUCLEOTIDE SEQUENCE [LARGE SCALE GENOMIC DNA]</scope>
    <source>
        <strain evidence="1 2">SA-01</strain>
    </source>
</reference>
<sequence length="168" mass="19025">MAEALGLASSVIAVVDLTAKVAGASIKLITLWKEIKNFPDALLDKAERLRDFEDFLLETESQAANSPLPQRAWNSALLQKYISRTRSVLKDLQDMVDQLYTQATDPRKLKRKLASTKFVLRKEDLSALDSKLNLALELFKLAREQYLTYANSFISHSTMRLTVIHADR</sequence>
<dbReference type="OrthoDB" id="3200163at2759"/>
<dbReference type="Proteomes" id="UP000070054">
    <property type="component" value="Unassembled WGS sequence"/>
</dbReference>
<name>A0A135TPW8_9PEZI</name>
<evidence type="ECO:0008006" key="3">
    <source>
        <dbReference type="Google" id="ProtNLM"/>
    </source>
</evidence>